<dbReference type="GeneID" id="61064627"/>
<dbReference type="PANTHER" id="PTHR47019">
    <property type="entry name" value="LIPID II FLIPPASE MURJ"/>
    <property type="match status" value="1"/>
</dbReference>
<feature type="transmembrane region" description="Helical" evidence="10">
    <location>
        <begin position="245"/>
        <end position="263"/>
    </location>
</feature>
<name>A0A5L4IMG7_CAMFE</name>
<evidence type="ECO:0000256" key="3">
    <source>
        <dbReference type="ARBA" id="ARBA00022692"/>
    </source>
</evidence>
<evidence type="ECO:0000256" key="4">
    <source>
        <dbReference type="ARBA" id="ARBA00022960"/>
    </source>
</evidence>
<feature type="transmembrane region" description="Helical" evidence="10">
    <location>
        <begin position="176"/>
        <end position="199"/>
    </location>
</feature>
<feature type="transmembrane region" description="Helical" evidence="10">
    <location>
        <begin position="379"/>
        <end position="399"/>
    </location>
</feature>
<dbReference type="Proteomes" id="UP000535509">
    <property type="component" value="Unassembled WGS sequence"/>
</dbReference>
<dbReference type="HAMAP" id="MF_02078">
    <property type="entry name" value="MurJ_MviN"/>
    <property type="match status" value="1"/>
</dbReference>
<comment type="similarity">
    <text evidence="9 10">Belongs to the MurJ/MviN family.</text>
</comment>
<dbReference type="UniPathway" id="UPA00219"/>
<dbReference type="RefSeq" id="WP_011731957.1">
    <property type="nucleotide sequence ID" value="NZ_AACCWO020000013.1"/>
</dbReference>
<dbReference type="AlphaFoldDB" id="A0A5L4IMG7"/>
<reference evidence="11 12" key="1">
    <citation type="submission" date="2018-06" db="EMBL/GenBank/DDBJ databases">
        <authorList>
            <consortium name="PulseNet: The National Subtyping Network for Foodborne Disease Surveillance"/>
            <person name="Tarr C.L."/>
            <person name="Trees E."/>
            <person name="Katz L.S."/>
            <person name="Carleton-Romer H.A."/>
            <person name="Stroika S."/>
            <person name="Kucerova Z."/>
            <person name="Roache K.F."/>
            <person name="Sabol A.L."/>
            <person name="Besser J."/>
            <person name="Gerner-Smidt P."/>
        </authorList>
    </citation>
    <scope>NUCLEOTIDE SEQUENCE [LARGE SCALE GENOMIC DNA]</scope>
    <source>
        <strain evidence="11 12">PNUSAC001503</strain>
    </source>
</reference>
<gene>
    <name evidence="10 11" type="primary">murJ</name>
    <name evidence="11" type="ORF">CX802_02800</name>
</gene>
<evidence type="ECO:0000256" key="9">
    <source>
        <dbReference type="ARBA" id="ARBA00061532"/>
    </source>
</evidence>
<dbReference type="GO" id="GO:0071555">
    <property type="term" value="P:cell wall organization"/>
    <property type="evidence" value="ECO:0007669"/>
    <property type="project" value="UniProtKB-KW"/>
</dbReference>
<keyword evidence="10" id="KW-0813">Transport</keyword>
<dbReference type="GO" id="GO:0008360">
    <property type="term" value="P:regulation of cell shape"/>
    <property type="evidence" value="ECO:0007669"/>
    <property type="project" value="UniProtKB-KW"/>
</dbReference>
<feature type="transmembrane region" description="Helical" evidence="10">
    <location>
        <begin position="310"/>
        <end position="334"/>
    </location>
</feature>
<keyword evidence="2 10" id="KW-1003">Cell membrane</keyword>
<dbReference type="CDD" id="cd13123">
    <property type="entry name" value="MATE_MurJ_like"/>
    <property type="match status" value="1"/>
</dbReference>
<keyword evidence="10" id="KW-0961">Cell wall biogenesis/degradation</keyword>
<dbReference type="NCBIfam" id="TIGR01695">
    <property type="entry name" value="murJ_mviN"/>
    <property type="match status" value="1"/>
</dbReference>
<evidence type="ECO:0000256" key="2">
    <source>
        <dbReference type="ARBA" id="ARBA00022475"/>
    </source>
</evidence>
<evidence type="ECO:0000256" key="8">
    <source>
        <dbReference type="ARBA" id="ARBA00060041"/>
    </source>
</evidence>
<keyword evidence="6 10" id="KW-1133">Transmembrane helix</keyword>
<keyword evidence="12" id="KW-1185">Reference proteome</keyword>
<feature type="transmembrane region" description="Helical" evidence="10">
    <location>
        <begin position="440"/>
        <end position="457"/>
    </location>
</feature>
<dbReference type="PRINTS" id="PR01806">
    <property type="entry name" value="VIRFACTRMVIN"/>
</dbReference>
<comment type="caution">
    <text evidence="11">The sequence shown here is derived from an EMBL/GenBank/DDBJ whole genome shotgun (WGS) entry which is preliminary data.</text>
</comment>
<organism evidence="11 12">
    <name type="scientific">Campylobacter fetus</name>
    <dbReference type="NCBI Taxonomy" id="196"/>
    <lineage>
        <taxon>Bacteria</taxon>
        <taxon>Pseudomonadati</taxon>
        <taxon>Campylobacterota</taxon>
        <taxon>Epsilonproteobacteria</taxon>
        <taxon>Campylobacterales</taxon>
        <taxon>Campylobacteraceae</taxon>
        <taxon>Campylobacter</taxon>
    </lineage>
</organism>
<protein>
    <recommendedName>
        <fullName evidence="10">Probable lipid II flippase MurJ</fullName>
    </recommendedName>
</protein>
<feature type="transmembrane region" description="Helical" evidence="10">
    <location>
        <begin position="405"/>
        <end position="428"/>
    </location>
</feature>
<dbReference type="GO" id="GO:0015648">
    <property type="term" value="F:lipid-linked peptidoglycan transporter activity"/>
    <property type="evidence" value="ECO:0007669"/>
    <property type="project" value="UniProtKB-UniRule"/>
</dbReference>
<comment type="pathway">
    <text evidence="10">Cell wall biogenesis; peptidoglycan biosynthesis.</text>
</comment>
<feature type="transmembrane region" description="Helical" evidence="10">
    <location>
        <begin position="79"/>
        <end position="105"/>
    </location>
</feature>
<dbReference type="PANTHER" id="PTHR47019:SF1">
    <property type="entry name" value="LIPID II FLIPPASE MURJ"/>
    <property type="match status" value="1"/>
</dbReference>
<evidence type="ECO:0000256" key="7">
    <source>
        <dbReference type="ARBA" id="ARBA00023136"/>
    </source>
</evidence>
<evidence type="ECO:0000313" key="12">
    <source>
        <dbReference type="Proteomes" id="UP000535509"/>
    </source>
</evidence>
<dbReference type="GO" id="GO:0009252">
    <property type="term" value="P:peptidoglycan biosynthetic process"/>
    <property type="evidence" value="ECO:0007669"/>
    <property type="project" value="UniProtKB-UniRule"/>
</dbReference>
<sequence>MLKYFFTNSFGILVSRVLGLIRDLMTANALGASVWSDIFFVAFKLPNLFRRLFGEGAFTQAFLPNFVKVSNKGLFLAEILLKFSSTMLVLTLGVMIFAPFVTKILAYGFDENSINLAVPLVRINFWYLICIFIVTLFASVLQYKNHFSTTAFSTALLNLSMITALLLANNLPQSDIVYYLSWGVVAGGILQVITHIIALKKLNLIKLLNLGIFKFIKGKRASSKGFWANFSQGVVGSSANQLSDFISTFIASFLMAGSISYLYYANRIFQLPLALFAIALSTAIFPKISKQIKANSTKNAHDLLAKSFHILFFLLIFSTIGGIVLAREIIWLLFQRGEFNANNTIEAAKVLQMYMLGLIPFGLYKLFSLWLYANMKQKIAAKISIYSLILNVILSLILFKPLGAMGLALAGSASGLFLLVYVIFIFGFKNFLDIILSKKTLITIFSGIVFTFFIIYFKEFIYDYLR</sequence>
<feature type="transmembrane region" description="Helical" evidence="10">
    <location>
        <begin position="354"/>
        <end position="372"/>
    </location>
</feature>
<dbReference type="InterPro" id="IPR051050">
    <property type="entry name" value="Lipid_II_flippase_MurJ/MviN"/>
</dbReference>
<feature type="transmembrane region" description="Helical" evidence="10">
    <location>
        <begin position="150"/>
        <end position="170"/>
    </location>
</feature>
<accession>A0A5L4IMG7</accession>
<evidence type="ECO:0000256" key="6">
    <source>
        <dbReference type="ARBA" id="ARBA00022989"/>
    </source>
</evidence>
<keyword evidence="7 10" id="KW-0472">Membrane</keyword>
<comment type="subcellular location">
    <subcellularLocation>
        <location evidence="1 10">Cell membrane</location>
        <topology evidence="1 10">Multi-pass membrane protein</topology>
    </subcellularLocation>
</comment>
<evidence type="ECO:0000313" key="11">
    <source>
        <dbReference type="EMBL" id="EAI8858776.1"/>
    </source>
</evidence>
<feature type="transmembrane region" description="Helical" evidence="10">
    <location>
        <begin position="125"/>
        <end position="143"/>
    </location>
</feature>
<dbReference type="GO" id="GO:0034204">
    <property type="term" value="P:lipid translocation"/>
    <property type="evidence" value="ECO:0007669"/>
    <property type="project" value="TreeGrafter"/>
</dbReference>
<dbReference type="InterPro" id="IPR004268">
    <property type="entry name" value="MurJ"/>
</dbReference>
<comment type="function">
    <text evidence="8 10">Involved in peptidoglycan biosynthesis. Transports lipid-linked peptidoglycan precursors from the inner to the outer leaflet of the cytoplasmic membrane.</text>
</comment>
<dbReference type="OMA" id="INFWYLL"/>
<keyword evidence="3 10" id="KW-0812">Transmembrane</keyword>
<dbReference type="EMBL" id="AABTCC010000006">
    <property type="protein sequence ID" value="EAI8858776.1"/>
    <property type="molecule type" value="Genomic_DNA"/>
</dbReference>
<evidence type="ECO:0000256" key="5">
    <source>
        <dbReference type="ARBA" id="ARBA00022984"/>
    </source>
</evidence>
<evidence type="ECO:0000256" key="10">
    <source>
        <dbReference type="HAMAP-Rule" id="MF_02078"/>
    </source>
</evidence>
<evidence type="ECO:0000256" key="1">
    <source>
        <dbReference type="ARBA" id="ARBA00004651"/>
    </source>
</evidence>
<comment type="caution">
    <text evidence="10">Lacks conserved residue(s) required for the propagation of feature annotation.</text>
</comment>
<keyword evidence="5 10" id="KW-0573">Peptidoglycan synthesis</keyword>
<keyword evidence="4 10" id="KW-0133">Cell shape</keyword>
<dbReference type="Pfam" id="PF03023">
    <property type="entry name" value="MurJ"/>
    <property type="match status" value="1"/>
</dbReference>
<proteinExistence type="inferred from homology"/>
<dbReference type="GO" id="GO:0005886">
    <property type="term" value="C:plasma membrane"/>
    <property type="evidence" value="ECO:0007669"/>
    <property type="project" value="UniProtKB-SubCell"/>
</dbReference>